<proteinExistence type="predicted"/>
<dbReference type="AlphaFoldDB" id="A0A8J2JVB5"/>
<accession>A0A8J2JVB5</accession>
<dbReference type="EMBL" id="CAJVCH010090691">
    <property type="protein sequence ID" value="CAG7722595.1"/>
    <property type="molecule type" value="Genomic_DNA"/>
</dbReference>
<dbReference type="Proteomes" id="UP000708208">
    <property type="component" value="Unassembled WGS sequence"/>
</dbReference>
<protein>
    <submittedName>
        <fullName evidence="2">Uncharacterized protein</fullName>
    </submittedName>
</protein>
<evidence type="ECO:0000313" key="3">
    <source>
        <dbReference type="Proteomes" id="UP000708208"/>
    </source>
</evidence>
<evidence type="ECO:0000313" key="1">
    <source>
        <dbReference type="EMBL" id="CAG7722209.1"/>
    </source>
</evidence>
<name>A0A8J2JVB5_9HEXA</name>
<feature type="non-terminal residue" evidence="2">
    <location>
        <position position="1"/>
    </location>
</feature>
<comment type="caution">
    <text evidence="2">The sequence shown here is derived from an EMBL/GenBank/DDBJ whole genome shotgun (WGS) entry which is preliminary data.</text>
</comment>
<gene>
    <name evidence="1" type="ORF">AFUS01_LOCUS11368</name>
    <name evidence="2" type="ORF">AFUS01_LOCUS11724</name>
</gene>
<dbReference type="EMBL" id="CAJVCH010087245">
    <property type="protein sequence ID" value="CAG7722209.1"/>
    <property type="molecule type" value="Genomic_DNA"/>
</dbReference>
<organism evidence="2 3">
    <name type="scientific">Allacma fusca</name>
    <dbReference type="NCBI Taxonomy" id="39272"/>
    <lineage>
        <taxon>Eukaryota</taxon>
        <taxon>Metazoa</taxon>
        <taxon>Ecdysozoa</taxon>
        <taxon>Arthropoda</taxon>
        <taxon>Hexapoda</taxon>
        <taxon>Collembola</taxon>
        <taxon>Symphypleona</taxon>
        <taxon>Sminthuridae</taxon>
        <taxon>Allacma</taxon>
    </lineage>
</organism>
<keyword evidence="3" id="KW-1185">Reference proteome</keyword>
<evidence type="ECO:0000313" key="2">
    <source>
        <dbReference type="EMBL" id="CAG7722595.1"/>
    </source>
</evidence>
<sequence>MKLFTGFETLAALVAKS</sequence>
<reference evidence="2" key="1">
    <citation type="submission" date="2021-06" db="EMBL/GenBank/DDBJ databases">
        <authorList>
            <person name="Hodson N. C."/>
            <person name="Mongue J. A."/>
            <person name="Jaron S. K."/>
        </authorList>
    </citation>
    <scope>NUCLEOTIDE SEQUENCE</scope>
</reference>